<dbReference type="Pfam" id="PF02570">
    <property type="entry name" value="CbiC"/>
    <property type="match status" value="1"/>
</dbReference>
<reference evidence="6" key="2">
    <citation type="submission" date="2021-04" db="EMBL/GenBank/DDBJ databases">
        <authorList>
            <person name="Gilroy R."/>
        </authorList>
    </citation>
    <scope>NUCLEOTIDE SEQUENCE</scope>
    <source>
        <strain evidence="6">5032</strain>
    </source>
</reference>
<dbReference type="GO" id="GO:0016993">
    <property type="term" value="F:precorrin-8X methylmutase activity"/>
    <property type="evidence" value="ECO:0007669"/>
    <property type="project" value="InterPro"/>
</dbReference>
<dbReference type="GO" id="GO:0009236">
    <property type="term" value="P:cobalamin biosynthetic process"/>
    <property type="evidence" value="ECO:0007669"/>
    <property type="project" value="UniProtKB-KW"/>
</dbReference>
<evidence type="ECO:0000256" key="3">
    <source>
        <dbReference type="ARBA" id="ARBA00022573"/>
    </source>
</evidence>
<dbReference type="PANTHER" id="PTHR43588">
    <property type="entry name" value="COBALT-PRECORRIN-8 METHYLMUTASE"/>
    <property type="match status" value="1"/>
</dbReference>
<proteinExistence type="inferred from homology"/>
<gene>
    <name evidence="6" type="ORF">H9784_00240</name>
</gene>
<evidence type="ECO:0000313" key="7">
    <source>
        <dbReference type="Proteomes" id="UP000823821"/>
    </source>
</evidence>
<keyword evidence="4" id="KW-0413">Isomerase</keyword>
<dbReference type="InterPro" id="IPR003722">
    <property type="entry name" value="Cbl_synth_CobH/CbiC"/>
</dbReference>
<comment type="pathway">
    <text evidence="1">Cofactor biosynthesis; adenosylcobalamin biosynthesis.</text>
</comment>
<dbReference type="Gene3D" id="3.40.50.10230">
    <property type="entry name" value="Cobalamin biosynthesis CobH/CbiC, precorrin-8X methylmutase"/>
    <property type="match status" value="1"/>
</dbReference>
<dbReference type="Proteomes" id="UP000823821">
    <property type="component" value="Unassembled WGS sequence"/>
</dbReference>
<dbReference type="EMBL" id="DWZD01000004">
    <property type="protein sequence ID" value="HJA77993.1"/>
    <property type="molecule type" value="Genomic_DNA"/>
</dbReference>
<dbReference type="PANTHER" id="PTHR43588:SF1">
    <property type="entry name" value="COBALT-PRECORRIN-8 METHYLMUTASE"/>
    <property type="match status" value="1"/>
</dbReference>
<reference evidence="6" key="1">
    <citation type="journal article" date="2021" name="PeerJ">
        <title>Extensive microbial diversity within the chicken gut microbiome revealed by metagenomics and culture.</title>
        <authorList>
            <person name="Gilroy R."/>
            <person name="Ravi A."/>
            <person name="Getino M."/>
            <person name="Pursley I."/>
            <person name="Horton D.L."/>
            <person name="Alikhan N.F."/>
            <person name="Baker D."/>
            <person name="Gharbi K."/>
            <person name="Hall N."/>
            <person name="Watson M."/>
            <person name="Adriaenssens E.M."/>
            <person name="Foster-Nyarko E."/>
            <person name="Jarju S."/>
            <person name="Secka A."/>
            <person name="Antonio M."/>
            <person name="Oren A."/>
            <person name="Chaudhuri R.R."/>
            <person name="La Ragione R."/>
            <person name="Hildebrand F."/>
            <person name="Pallen M.J."/>
        </authorList>
    </citation>
    <scope>NUCLEOTIDE SEQUENCE</scope>
    <source>
        <strain evidence="6">5032</strain>
    </source>
</reference>
<feature type="domain" description="Cobalamin biosynthesis precorrin-8X methylmutase CobH/CbiC" evidence="5">
    <location>
        <begin position="11"/>
        <end position="212"/>
    </location>
</feature>
<name>A0A9D2HLT4_9BACT</name>
<evidence type="ECO:0000256" key="4">
    <source>
        <dbReference type="ARBA" id="ARBA00023235"/>
    </source>
</evidence>
<dbReference type="AlphaFoldDB" id="A0A9D2HLT4"/>
<protein>
    <submittedName>
        <fullName evidence="6">Precorrin-8X methylmutase</fullName>
    </submittedName>
</protein>
<dbReference type="InterPro" id="IPR036588">
    <property type="entry name" value="CobH/CbiC_sf"/>
</dbReference>
<evidence type="ECO:0000256" key="1">
    <source>
        <dbReference type="ARBA" id="ARBA00004953"/>
    </source>
</evidence>
<organism evidence="6 7">
    <name type="scientific">Candidatus Desulfovibrio intestinavium</name>
    <dbReference type="NCBI Taxonomy" id="2838534"/>
    <lineage>
        <taxon>Bacteria</taxon>
        <taxon>Pseudomonadati</taxon>
        <taxon>Thermodesulfobacteriota</taxon>
        <taxon>Desulfovibrionia</taxon>
        <taxon>Desulfovibrionales</taxon>
        <taxon>Desulfovibrionaceae</taxon>
        <taxon>Desulfovibrio</taxon>
    </lineage>
</organism>
<evidence type="ECO:0000256" key="2">
    <source>
        <dbReference type="ARBA" id="ARBA00009774"/>
    </source>
</evidence>
<sequence length="214" mass="23088">MSLRWHLDAGEIERESFRIIEGECPELAAALPPEHWRVARRLIHTTADVRIADTLVFRHDPVAAGLAALRRGAFIFCDSKMLRSGLSLEKLRRLCPDYGPDRLLCHISDPDVAERARAEGLTRALCSAEKALPVLDGGIVLIGNAPLALARIARAILDDGLRPALVIGMPVGFVNVVEAKELLAACPVPQIVLEGRRGGSATAVTSLHAIMESA</sequence>
<keyword evidence="3" id="KW-0169">Cobalamin biosynthesis</keyword>
<evidence type="ECO:0000259" key="5">
    <source>
        <dbReference type="Pfam" id="PF02570"/>
    </source>
</evidence>
<accession>A0A9D2HLT4</accession>
<evidence type="ECO:0000313" key="6">
    <source>
        <dbReference type="EMBL" id="HJA77993.1"/>
    </source>
</evidence>
<comment type="caution">
    <text evidence="6">The sequence shown here is derived from an EMBL/GenBank/DDBJ whole genome shotgun (WGS) entry which is preliminary data.</text>
</comment>
<comment type="similarity">
    <text evidence="2">Belongs to the CobH/CbiC family.</text>
</comment>
<dbReference type="SUPFAM" id="SSF63965">
    <property type="entry name" value="Precorrin-8X methylmutase CbiC/CobH"/>
    <property type="match status" value="1"/>
</dbReference>